<feature type="transmembrane region" description="Helical" evidence="1">
    <location>
        <begin position="221"/>
        <end position="249"/>
    </location>
</feature>
<proteinExistence type="predicted"/>
<dbReference type="OrthoDB" id="10367845at2759"/>
<dbReference type="Proteomes" id="UP000053776">
    <property type="component" value="Unassembled WGS sequence"/>
</dbReference>
<name>A0A0J9TC86_PLAVI</name>
<reference evidence="2 3" key="1">
    <citation type="submission" date="2011-08" db="EMBL/GenBank/DDBJ databases">
        <title>The Genome Sequence of Plasmodium vivax Mauritania I.</title>
        <authorList>
            <consortium name="The Broad Institute Genome Sequencing Platform"/>
            <consortium name="The Broad Institute Genome Sequencing Center for Infectious Disease"/>
            <person name="Neafsey D."/>
            <person name="Carlton J."/>
            <person name="Barnwell J."/>
            <person name="Collins W."/>
            <person name="Escalante A."/>
            <person name="Mullikin J."/>
            <person name="Saul A."/>
            <person name="Guigo R."/>
            <person name="Camara F."/>
            <person name="Young S.K."/>
            <person name="Zeng Q."/>
            <person name="Gargeya S."/>
            <person name="Fitzgerald M."/>
            <person name="Haas B."/>
            <person name="Abouelleil A."/>
            <person name="Alvarado L."/>
            <person name="Arachchi H.M."/>
            <person name="Berlin A."/>
            <person name="Brown A."/>
            <person name="Chapman S.B."/>
            <person name="Chen Z."/>
            <person name="Dunbar C."/>
            <person name="Freedman E."/>
            <person name="Gearin G."/>
            <person name="Gellesch M."/>
            <person name="Goldberg J."/>
            <person name="Griggs A."/>
            <person name="Gujja S."/>
            <person name="Heiman D."/>
            <person name="Howarth C."/>
            <person name="Larson L."/>
            <person name="Lui A."/>
            <person name="MacDonald P.J.P."/>
            <person name="Montmayeur A."/>
            <person name="Murphy C."/>
            <person name="Neiman D."/>
            <person name="Pearson M."/>
            <person name="Priest M."/>
            <person name="Roberts A."/>
            <person name="Saif S."/>
            <person name="Shea T."/>
            <person name="Shenoy N."/>
            <person name="Sisk P."/>
            <person name="Stolte C."/>
            <person name="Sykes S."/>
            <person name="Wortman J."/>
            <person name="Nusbaum C."/>
            <person name="Birren B."/>
        </authorList>
    </citation>
    <scope>NUCLEOTIDE SEQUENCE [LARGE SCALE GENOMIC DNA]</scope>
    <source>
        <strain evidence="2 3">Mauritania I</strain>
    </source>
</reference>
<sequence>MRKDLYNFKGLFSEIKSIFDSEFNNFHVDEKYNDVFNTLKAQYNTIIDDSFKSDCNKAIEYLKYLEQDYEGDINAAKGSIYLYCWLYDVEFYKSKYNNNRINIYKKLLDEYSQIEFEANVQGIFGNYLNGNIGENLKKLYDLYYKFDKFRKDQYCSGNKCKCAEECYTSYNDYIKECNKSDNVDFCNGLEEFREQYNNYTSNGFKCNEDYKYLPSAINSDISVILIPTIATLIISSILFVLYKVIIIYIYVNITYFYEMLIIYKFHIILNSINNFFFKC</sequence>
<organism evidence="2 3">
    <name type="scientific">Plasmodium vivax Mauritania I</name>
    <dbReference type="NCBI Taxonomy" id="1035515"/>
    <lineage>
        <taxon>Eukaryota</taxon>
        <taxon>Sar</taxon>
        <taxon>Alveolata</taxon>
        <taxon>Apicomplexa</taxon>
        <taxon>Aconoidasida</taxon>
        <taxon>Haemosporida</taxon>
        <taxon>Plasmodiidae</taxon>
        <taxon>Plasmodium</taxon>
        <taxon>Plasmodium (Plasmodium)</taxon>
    </lineage>
</organism>
<keyword evidence="1" id="KW-0812">Transmembrane</keyword>
<accession>A0A0J9TC86</accession>
<feature type="transmembrane region" description="Helical" evidence="1">
    <location>
        <begin position="255"/>
        <end position="277"/>
    </location>
</feature>
<dbReference type="AlphaFoldDB" id="A0A0J9TC86"/>
<evidence type="ECO:0000313" key="2">
    <source>
        <dbReference type="EMBL" id="KMZ92287.1"/>
    </source>
</evidence>
<protein>
    <submittedName>
        <fullName evidence="2">Uncharacterized protein</fullName>
    </submittedName>
</protein>
<evidence type="ECO:0000313" key="3">
    <source>
        <dbReference type="Proteomes" id="UP000053776"/>
    </source>
</evidence>
<keyword evidence="1" id="KW-1133">Transmembrane helix</keyword>
<keyword evidence="1" id="KW-0472">Membrane</keyword>
<gene>
    <name evidence="2" type="ORF">PVMG_03642</name>
</gene>
<evidence type="ECO:0000256" key="1">
    <source>
        <dbReference type="SAM" id="Phobius"/>
    </source>
</evidence>
<dbReference type="EMBL" id="KQ235069">
    <property type="protein sequence ID" value="KMZ92287.1"/>
    <property type="molecule type" value="Genomic_DNA"/>
</dbReference>